<accession>A0AA86S6H3</accession>
<evidence type="ECO:0000313" key="1">
    <source>
        <dbReference type="EMBL" id="CAJ1936890.1"/>
    </source>
</evidence>
<dbReference type="Gene3D" id="3.80.10.10">
    <property type="entry name" value="Ribonuclease Inhibitor"/>
    <property type="match status" value="1"/>
</dbReference>
<dbReference type="AlphaFoldDB" id="A0AA86S6H3"/>
<dbReference type="Proteomes" id="UP001189624">
    <property type="component" value="Chromosome 3"/>
</dbReference>
<dbReference type="Gramene" id="rna-AYBTSS11_LOCUS7712">
    <property type="protein sequence ID" value="CAJ1936890.1"/>
    <property type="gene ID" value="gene-AYBTSS11_LOCUS7712"/>
</dbReference>
<dbReference type="EMBL" id="OY731400">
    <property type="protein sequence ID" value="CAJ1936890.1"/>
    <property type="molecule type" value="Genomic_DNA"/>
</dbReference>
<protein>
    <submittedName>
        <fullName evidence="1">Uncharacterized protein</fullName>
    </submittedName>
</protein>
<dbReference type="PANTHER" id="PTHR32212">
    <property type="entry name" value="CYCLIN-LIKE F-BOX"/>
    <property type="match status" value="1"/>
</dbReference>
<proteinExistence type="predicted"/>
<organism evidence="1 2">
    <name type="scientific">Sphenostylis stenocarpa</name>
    <dbReference type="NCBI Taxonomy" id="92480"/>
    <lineage>
        <taxon>Eukaryota</taxon>
        <taxon>Viridiplantae</taxon>
        <taxon>Streptophyta</taxon>
        <taxon>Embryophyta</taxon>
        <taxon>Tracheophyta</taxon>
        <taxon>Spermatophyta</taxon>
        <taxon>Magnoliopsida</taxon>
        <taxon>eudicotyledons</taxon>
        <taxon>Gunneridae</taxon>
        <taxon>Pentapetalae</taxon>
        <taxon>rosids</taxon>
        <taxon>fabids</taxon>
        <taxon>Fabales</taxon>
        <taxon>Fabaceae</taxon>
        <taxon>Papilionoideae</taxon>
        <taxon>50 kb inversion clade</taxon>
        <taxon>NPAAA clade</taxon>
        <taxon>indigoferoid/millettioid clade</taxon>
        <taxon>Phaseoleae</taxon>
        <taxon>Sphenostylis</taxon>
    </lineage>
</organism>
<keyword evidence="2" id="KW-1185">Reference proteome</keyword>
<dbReference type="SUPFAM" id="SSF52047">
    <property type="entry name" value="RNI-like"/>
    <property type="match status" value="1"/>
</dbReference>
<evidence type="ECO:0000313" key="2">
    <source>
        <dbReference type="Proteomes" id="UP001189624"/>
    </source>
</evidence>
<reference evidence="1" key="1">
    <citation type="submission" date="2023-10" db="EMBL/GenBank/DDBJ databases">
        <authorList>
            <person name="Domelevo Entfellner J.-B."/>
        </authorList>
    </citation>
    <scope>NUCLEOTIDE SEQUENCE</scope>
</reference>
<name>A0AA86S6H3_9FABA</name>
<dbReference type="PANTHER" id="PTHR32212:SF267">
    <property type="entry name" value="F-BOX_RNI_FBD-LIKE DOMAIN PROTEIN"/>
    <property type="match status" value="1"/>
</dbReference>
<sequence length="334" mass="37989">MEFMPTREAIQTCVLSKRWKNVWKSLDTFSLKPLNGIRKYNQFVSKVLSNRDDSVSLRGFQMPVFSSTAPKLLKAIEYGARHNLQKLTLAMDFRFKEIPVSLVPLIFNCQSLTFLDLYINSSCSNLKLPPSILLPSLETLYLSNVTFTATDNHCIDPFSTCTSLTTLVLQHDLRYESTQTLLISNPNLSVLKLESVVSRHTFNPKLVLSTPNLSLITLGIQICYELSCTCDLPLLEEVYVNQGVHTVSSVIINWLQLFPQVKTLRLSSYALEMLLKDVVMTGIEIQPPSFFRLKSMKMEIGRHMISDDHVDIILDYLLRNCQTIDVEVDAITED</sequence>
<dbReference type="InterPro" id="IPR032675">
    <property type="entry name" value="LRR_dom_sf"/>
</dbReference>
<gene>
    <name evidence="1" type="ORF">AYBTSS11_LOCUS7712</name>
</gene>